<dbReference type="AlphaFoldDB" id="A0A2G0CG86"/>
<comment type="similarity">
    <text evidence="1">Belongs to the sulfatase family.</text>
</comment>
<keyword evidence="2" id="KW-0378">Hydrolase</keyword>
<dbReference type="CDD" id="cd16027">
    <property type="entry name" value="SGSH"/>
    <property type="match status" value="1"/>
</dbReference>
<name>A0A2G0CG86_9BACT</name>
<dbReference type="PANTHER" id="PTHR42693:SF53">
    <property type="entry name" value="ENDO-4-O-SULFATASE"/>
    <property type="match status" value="1"/>
</dbReference>
<protein>
    <submittedName>
        <fullName evidence="4">Sulfatase</fullName>
    </submittedName>
</protein>
<gene>
    <name evidence="4" type="ORF">CGL56_05865</name>
</gene>
<evidence type="ECO:0000256" key="2">
    <source>
        <dbReference type="ARBA" id="ARBA00022801"/>
    </source>
</evidence>
<dbReference type="Proteomes" id="UP000226437">
    <property type="component" value="Unassembled WGS sequence"/>
</dbReference>
<comment type="caution">
    <text evidence="4">The sequence shown here is derived from an EMBL/GenBank/DDBJ whole genome shotgun (WGS) entry which is preliminary data.</text>
</comment>
<dbReference type="GO" id="GO:0004065">
    <property type="term" value="F:arylsulfatase activity"/>
    <property type="evidence" value="ECO:0007669"/>
    <property type="project" value="TreeGrafter"/>
</dbReference>
<dbReference type="Gene3D" id="3.40.720.10">
    <property type="entry name" value="Alkaline Phosphatase, subunit A"/>
    <property type="match status" value="1"/>
</dbReference>
<dbReference type="PANTHER" id="PTHR42693">
    <property type="entry name" value="ARYLSULFATASE FAMILY MEMBER"/>
    <property type="match status" value="1"/>
</dbReference>
<reference evidence="4 5" key="1">
    <citation type="submission" date="2017-10" db="EMBL/GenBank/DDBJ databases">
        <title>The draft genome sequence of Lewinella marina KCTC 32374.</title>
        <authorList>
            <person name="Wang K."/>
        </authorList>
    </citation>
    <scope>NUCLEOTIDE SEQUENCE [LARGE SCALE GENOMIC DNA]</scope>
    <source>
        <strain evidence="4 5">MKG-38</strain>
    </source>
</reference>
<dbReference type="Pfam" id="PF00884">
    <property type="entry name" value="Sulfatase"/>
    <property type="match status" value="1"/>
</dbReference>
<evidence type="ECO:0000256" key="1">
    <source>
        <dbReference type="ARBA" id="ARBA00008779"/>
    </source>
</evidence>
<keyword evidence="5" id="KW-1185">Reference proteome</keyword>
<feature type="domain" description="Sulfatase N-terminal" evidence="3">
    <location>
        <begin position="75"/>
        <end position="384"/>
    </location>
</feature>
<dbReference type="InterPro" id="IPR017850">
    <property type="entry name" value="Alkaline_phosphatase_core_sf"/>
</dbReference>
<dbReference type="InterPro" id="IPR000917">
    <property type="entry name" value="Sulfatase_N"/>
</dbReference>
<proteinExistence type="inferred from homology"/>
<sequence>MATAVTCSLRSSEELPGLPNYPPRITLTGTTTPALRFTLLSCTRACATLFLLLFVLGCQPAGNDDSPAPAVPARPNILWIVAEDLSPLIAAFGDSTIQTPNLSRLAARGVRFPNTFSVAGVCAPSRFAIATGVYPISGGGHHMRTLGNEERLRNIGLPGEYGALVDPEVKMMSQVMREHGYFATNNQKTDYQFHAPKTAWDEQGPRAHWRHRPAGQPFFSVFNLEITHESQVWQTSKGNLRFRPGFENDTSTIYGWGDVYPEGERPEPQIEVADDELPLPPYLADTELTRRDVRRVYDNIRIMDEQVGVLLDQLEADGLTDSTVIFWYTDHGGPLPRQKRLLYDSGIRVPMIVAWPGDRHAGEIDSLLFSFVDFAPTVFSLAGIEPPAYLQGQANFGDFAAPAREYVFAASDRLDEHYDRIRAARDHRFKYLRNYYPDRPYYLPLPYREQMNSMQELLRLRDAGQLTDVQAQWFRDRKPVEELFDTQNDPHELENLASRPEYQDKLEELRSATDAWLTRVGDLGGEPEPEMIRRFWNGEEEMPTTGRPQLRRDSIGRFILESKTPGAQIAYRILPDDSDRPGWRVYTGPFAFDLDGGDTLRAVAQRIGYRESGVSEGW</sequence>
<evidence type="ECO:0000313" key="4">
    <source>
        <dbReference type="EMBL" id="PHK98986.1"/>
    </source>
</evidence>
<evidence type="ECO:0000313" key="5">
    <source>
        <dbReference type="Proteomes" id="UP000226437"/>
    </source>
</evidence>
<accession>A0A2G0CG86</accession>
<dbReference type="EMBL" id="PDLO01000002">
    <property type="protein sequence ID" value="PHK98986.1"/>
    <property type="molecule type" value="Genomic_DNA"/>
</dbReference>
<evidence type="ECO:0000259" key="3">
    <source>
        <dbReference type="Pfam" id="PF00884"/>
    </source>
</evidence>
<dbReference type="InterPro" id="IPR050738">
    <property type="entry name" value="Sulfatase"/>
</dbReference>
<organism evidence="4 5">
    <name type="scientific">Neolewinella marina</name>
    <dbReference type="NCBI Taxonomy" id="438751"/>
    <lineage>
        <taxon>Bacteria</taxon>
        <taxon>Pseudomonadati</taxon>
        <taxon>Bacteroidota</taxon>
        <taxon>Saprospiria</taxon>
        <taxon>Saprospirales</taxon>
        <taxon>Lewinellaceae</taxon>
        <taxon>Neolewinella</taxon>
    </lineage>
</organism>
<dbReference type="SUPFAM" id="SSF53649">
    <property type="entry name" value="Alkaline phosphatase-like"/>
    <property type="match status" value="1"/>
</dbReference>